<evidence type="ECO:0000256" key="4">
    <source>
        <dbReference type="ARBA" id="ARBA00022833"/>
    </source>
</evidence>
<feature type="compositionally biased region" description="Low complexity" evidence="8">
    <location>
        <begin position="1185"/>
        <end position="1199"/>
    </location>
</feature>
<dbReference type="InterPro" id="IPR011990">
    <property type="entry name" value="TPR-like_helical_dom_sf"/>
</dbReference>
<feature type="compositionally biased region" description="Polar residues" evidence="8">
    <location>
        <begin position="800"/>
        <end position="829"/>
    </location>
</feature>
<keyword evidence="2" id="KW-0479">Metal-binding</keyword>
<keyword evidence="11" id="KW-1185">Reference proteome</keyword>
<protein>
    <submittedName>
        <fullName evidence="12">E3 SUMO-protein ligase RanBP2</fullName>
    </submittedName>
</protein>
<dbReference type="SMART" id="SM00028">
    <property type="entry name" value="TPR"/>
    <property type="match status" value="2"/>
</dbReference>
<dbReference type="GeneID" id="105269604"/>
<dbReference type="Pfam" id="PF00641">
    <property type="entry name" value="Zn_ribbon_RanBP"/>
    <property type="match status" value="2"/>
</dbReference>
<dbReference type="OrthoDB" id="2357150at2759"/>
<evidence type="ECO:0000256" key="1">
    <source>
        <dbReference type="ARBA" id="ARBA00022553"/>
    </source>
</evidence>
<dbReference type="InterPro" id="IPR045256">
    <property type="entry name" value="RanBP1_RanBD"/>
</dbReference>
<feature type="compositionally biased region" description="Low complexity" evidence="8">
    <location>
        <begin position="1104"/>
        <end position="1129"/>
    </location>
</feature>
<feature type="compositionally biased region" description="Low complexity" evidence="8">
    <location>
        <begin position="2366"/>
        <end position="2380"/>
    </location>
</feature>
<dbReference type="SMART" id="SM00547">
    <property type="entry name" value="ZnF_RBZ"/>
    <property type="match status" value="2"/>
</dbReference>
<accession>A0A9R1TF98</accession>
<feature type="domain" description="RanBP2-type" evidence="10">
    <location>
        <begin position="1724"/>
        <end position="1753"/>
    </location>
</feature>
<feature type="domain" description="RanBP2-type" evidence="10">
    <location>
        <begin position="1677"/>
        <end position="1706"/>
    </location>
</feature>
<feature type="compositionally biased region" description="Basic and acidic residues" evidence="8">
    <location>
        <begin position="842"/>
        <end position="862"/>
    </location>
</feature>
<dbReference type="PROSITE" id="PS01358">
    <property type="entry name" value="ZF_RANBP2_1"/>
    <property type="match status" value="2"/>
</dbReference>
<evidence type="ECO:0000256" key="7">
    <source>
        <dbReference type="SAM" id="Coils"/>
    </source>
</evidence>
<keyword evidence="1" id="KW-0597">Phosphoprotein</keyword>
<feature type="coiled-coil region" evidence="7">
    <location>
        <begin position="894"/>
        <end position="928"/>
    </location>
</feature>
<dbReference type="PANTHER" id="PTHR23138:SF87">
    <property type="entry name" value="E3 SUMO-PROTEIN LIGASE RANBP2"/>
    <property type="match status" value="1"/>
</dbReference>
<dbReference type="GO" id="GO:0006913">
    <property type="term" value="P:nucleocytoplasmic transport"/>
    <property type="evidence" value="ECO:0007669"/>
    <property type="project" value="InterPro"/>
</dbReference>
<proteinExistence type="predicted"/>
<evidence type="ECO:0000259" key="10">
    <source>
        <dbReference type="PROSITE" id="PS50199"/>
    </source>
</evidence>
<keyword evidence="3 5" id="KW-0863">Zinc-finger</keyword>
<dbReference type="Gene3D" id="2.30.29.30">
    <property type="entry name" value="Pleckstrin-homology domain (PH domain)/Phosphotyrosine-binding domain (PTB)"/>
    <property type="match status" value="5"/>
</dbReference>
<dbReference type="InterPro" id="IPR045255">
    <property type="entry name" value="RanBP1-like"/>
</dbReference>
<dbReference type="GO" id="GO:0008270">
    <property type="term" value="F:zinc ion binding"/>
    <property type="evidence" value="ECO:0007669"/>
    <property type="project" value="UniProtKB-KW"/>
</dbReference>
<evidence type="ECO:0000256" key="8">
    <source>
        <dbReference type="SAM" id="MobiDB-lite"/>
    </source>
</evidence>
<dbReference type="PROSITE" id="PS50196">
    <property type="entry name" value="RANBD1"/>
    <property type="match status" value="4"/>
</dbReference>
<evidence type="ECO:0000256" key="5">
    <source>
        <dbReference type="PROSITE-ProRule" id="PRU00322"/>
    </source>
</evidence>
<dbReference type="InterPro" id="IPR001876">
    <property type="entry name" value="Znf_RanBP2"/>
</dbReference>
<feature type="region of interest" description="Disordered" evidence="8">
    <location>
        <begin position="2538"/>
        <end position="2557"/>
    </location>
</feature>
<dbReference type="CDD" id="cd13179">
    <property type="entry name" value="RanBD_RanBP1"/>
    <property type="match status" value="2"/>
</dbReference>
<dbReference type="GO" id="GO:0005643">
    <property type="term" value="C:nuclear pore"/>
    <property type="evidence" value="ECO:0007669"/>
    <property type="project" value="TreeGrafter"/>
</dbReference>
<feature type="region of interest" description="Disordered" evidence="8">
    <location>
        <begin position="2142"/>
        <end position="2161"/>
    </location>
</feature>
<feature type="region of interest" description="Disordered" evidence="8">
    <location>
        <begin position="1177"/>
        <end position="1206"/>
    </location>
</feature>
<name>A0A9R1TF98_9HYME</name>
<feature type="compositionally biased region" description="Acidic residues" evidence="8">
    <location>
        <begin position="2548"/>
        <end position="2557"/>
    </location>
</feature>
<dbReference type="GO" id="GO:0005737">
    <property type="term" value="C:cytoplasm"/>
    <property type="evidence" value="ECO:0007669"/>
    <property type="project" value="TreeGrafter"/>
</dbReference>
<feature type="domain" description="RanBD1" evidence="9">
    <location>
        <begin position="1499"/>
        <end position="1634"/>
    </location>
</feature>
<dbReference type="CDD" id="cd00835">
    <property type="entry name" value="RanBD_family"/>
    <property type="match status" value="1"/>
</dbReference>
<keyword evidence="12" id="KW-0436">Ligase</keyword>
<dbReference type="SUPFAM" id="SSF48452">
    <property type="entry name" value="TPR-like"/>
    <property type="match status" value="1"/>
</dbReference>
<keyword evidence="6" id="KW-0802">TPR repeat</keyword>
<feature type="domain" description="RanBD1" evidence="9">
    <location>
        <begin position="1272"/>
        <end position="1405"/>
    </location>
</feature>
<feature type="region of interest" description="Disordered" evidence="8">
    <location>
        <begin position="1441"/>
        <end position="1466"/>
    </location>
</feature>
<gene>
    <name evidence="12" type="primary">LOC105269604</name>
</gene>
<dbReference type="KEGG" id="fas:105269604"/>
<dbReference type="InterPro" id="IPR000156">
    <property type="entry name" value="Ran_bind_dom"/>
</dbReference>
<evidence type="ECO:0000313" key="11">
    <source>
        <dbReference type="Proteomes" id="UP000694866"/>
    </source>
</evidence>
<feature type="region of interest" description="Disordered" evidence="8">
    <location>
        <begin position="788"/>
        <end position="862"/>
    </location>
</feature>
<dbReference type="Gene3D" id="4.10.1060.10">
    <property type="entry name" value="Zinc finger, RanBP2-type"/>
    <property type="match status" value="2"/>
</dbReference>
<evidence type="ECO:0000256" key="2">
    <source>
        <dbReference type="ARBA" id="ARBA00022723"/>
    </source>
</evidence>
<feature type="domain" description="RanBD1" evidence="9">
    <location>
        <begin position="1886"/>
        <end position="2014"/>
    </location>
</feature>
<dbReference type="Proteomes" id="UP000694866">
    <property type="component" value="Unplaced"/>
</dbReference>
<keyword evidence="4" id="KW-0862">Zinc</keyword>
<sequence>MFNSKISVDRHVQELFRKVTDEKERNLRCYNIAKLYYQVGDYESARRYVSSYLEVKSESSGAHKLLGQIYQAQGQKEAALAQFKQSLELESRQDDLVLKVCELLADMEIGLDVNRIKYWVDRASEKFAHNPVVFQLKEKMLMADRPNGTDDDLESLIASELSARPSDVNLRVKLLQHYLSKNRLDDAYRHALEVESTHVHRDSFIWYETLCTVFTRFKEQRQPKSSFWIPYISSLERYAALALREHGPTVKTIQEAATAVFNMDQALTLAKLQNFQTSASFIDQMFTHMFGQLNYHLACLLIRRTKREQGSWNETGRLCSPLLLTSIHSPPLDPTGPSIISLKESSKSLAIIWHREGGYRVSQASHVLQDYSREDSKHLLEKVDKFCIGAWRERIYQRIFTSKSHIAMMSTSYFANNNSSSPPLRLLPSSDVRKWDEVSEGVNPSSLHHHVWLGLANKPHSRRNTEPTVPYPNQTCHIFPDLQLSAYNLSQAAPDSLGRLDIDAFLNATILCSSIIVQEQQKSGFLNRDRMPTLPADTTNLLCTGNQEKWWTSAYRMYKKVDSATGDLMELRQEIQRGLEVIRCIGNHGLHVNIIIHLARMFHHRGKELQTKDKSHPDIPMLEARCELYWETAVPLVERLINNQTIRSTSSKIFDYQGKEMSNLELSNALEEGRLVLARRLLRGKQHEQAIDALQSLKCPEASYLQAEIYKTLADEVIGSLPQESLTSAIRCQHVVLLAKARDCYYLTLDRLRSPGVNPHHPLNSELGSKISSIENDLKRIDPDLHRNELNRNDCDQLSEDSYSSAQSGADQPIINSLSHGVTINTPQRQSHRTPKQSSTPRHHDILEHSRSRIQMEARPSPERLDAQIRQLVYAKDHVSQTIIEQNKSLLETVKSLVDSNKLLKEMVEDLKKDFADFRKESQNSNQKRTNRSTNVEDDYYPIEDDYSEMNYTQPVGGLPATGPVPPMTPHQIPGNLFANQRHYSPLVYPTPGLPGYYQGGLPFNDQSHHIPSLYPPSVYPMGSYPRPPVDQSLGMQPGMFQQGLFPNRLMDIVSPQTVQGTPLTMQMQSLDLSRGEPVQPVQPAQPIPSIQSVQSVQPVQPIQPIQPNQPIQPIQSIQPNQPIQPMQSVQPSQTPLFPVIKDAPVNKAPPTNVVITTSDTLPTTVPSVQPILSVNIPPQHRNVGNSGTTSITTLSSGSHQSINAPHNYQISMPSHANIPTTVNLPPLAASVTNTIAAVCMQEKSKNTSILSTGSHNSSIEAVEVEHDPIPDFQPVIPLPAEVKVTTGEENEDCLFVARAKLFRFADKEWKERGVGNIKLLKNKEGKVRLLMRRDQVLKICANHMLTVEMELSPMPNNDKAWIWVANDFADEEVRLEKLCIKFKTTDDAQDFKKSFDEAKTSIVASPVKPPASAPETRSNIVNKISPVVVGGFSFTKSPVIQQPAPEEVKSTKQSEQGTKPSPFAGFSFTNTTTGFSFGKTSAEVKPSPFVTSSVTPPQTGAMKPVETSEISGQINDDNEALLFEKSAVLLRIAGEGQWKERGTGSVQLLVDPKTGRLRILMRKFDNSKVCCNQSISSNLCFNVMTGSPSTIVWTSQETSKTGKIENYALSFPEANDTSRFKEIIISAQKVMAGNRIPLENISRVDKIVRISLKGKSQPFQSSKASQPSLSEMFKPAAGSWECTSCYTRNNSNAQTCIACAAPSGKSEKAVPSSVPLSELFKPAPDSWECQSCYTRNTKSNQYCVACDAPNDPSLPPKPQTGGFGLAPSGGAQKFSFGVPSVKDKKETNVTSPAAGFQFGAGYGFNFGISKSDNAIPDAKTFPPFQPNPQECAFPAQSIEVTPPKGSFAFGSPGKSFDFQFPGKSPVKSPGTDVSEDEVPESEDVYFAPVIPLPEKIDVKTGEENEEILYTHRAKLFRFDGNSKEWKERGLGEIKLLKHNDTNKLRLVMRREQTLKLCLNHLVPADMELTAKDDKTWIWNAADYSDNEIEYVQLACRFKTPDIAEQFKIAVEEAIACDAGSKEEIQRTSKSSSVGSEQDIQVVYELKVTDEEKDAALKLKLPENFYAYKQKEDCPGCLGCQEPDIPLFEGQKPEASSEESVKIAPATSVFILPPPKFTPPQVRPTTTPMVFGGEGQVSLFNSSAPTDLGDEENKGEKKPEEFVVDQKAEQESMKTLGNVSICSPDPKTQINFGKPVFGGQSLIFGQSISSKSIFGGYETPKTTGFTSSLGTFGKPEAPQNLFGGIAKESPPSFSALAESNSIFAANTSPATNNTGKVFDNPFGSKVSFDSLVNSNAASPPTNIFGTPRLGEIPPKNEENISFLKTDNSVTFEALAGTTTDNAFKKDPNFSFAGVGQSVFGSKTLNSSGAAGSATSSISSVEQKKKSEEEDEEQTGCDGQEYDPHYEPIIPLPDAIEVRTGEEEEEKVFGHRAKLYRYEPETKEWKERGIGEMKVLHHAGHGTYRLLLRRELVHKVVCNILITQDLEMRVLHSSTRAWMWAGMNFAEESPTVEELAVKFKNQELAEQFKEAVERAKEDIRTRGAHPQVEEEEEGEDDEEIHSLMYENEATLLYLGEDNSGWKSIGSGQVRMIYDSDIFGARIIFETMPGQVVCSTLISMETEVEVQGDSCTWTAIDDVFEPPTSRSYRLKFASEDEVQDFLVNFRDGQECARQAGISELTYYEENQENDEEE</sequence>
<feature type="domain" description="RanBD1" evidence="9">
    <location>
        <begin position="2404"/>
        <end position="2540"/>
    </location>
</feature>
<dbReference type="GO" id="GO:0005096">
    <property type="term" value="F:GTPase activator activity"/>
    <property type="evidence" value="ECO:0007669"/>
    <property type="project" value="TreeGrafter"/>
</dbReference>
<dbReference type="PANTHER" id="PTHR23138">
    <property type="entry name" value="RAN BINDING PROTEIN"/>
    <property type="match status" value="1"/>
</dbReference>
<evidence type="ECO:0000256" key="6">
    <source>
        <dbReference type="PROSITE-ProRule" id="PRU00339"/>
    </source>
</evidence>
<dbReference type="FunFam" id="2.30.29.30:FF:000018">
    <property type="entry name" value="E3 SUMO-protein ligase RanBP2"/>
    <property type="match status" value="3"/>
</dbReference>
<organism evidence="11 12">
    <name type="scientific">Fopius arisanus</name>
    <dbReference type="NCBI Taxonomy" id="64838"/>
    <lineage>
        <taxon>Eukaryota</taxon>
        <taxon>Metazoa</taxon>
        <taxon>Ecdysozoa</taxon>
        <taxon>Arthropoda</taxon>
        <taxon>Hexapoda</taxon>
        <taxon>Insecta</taxon>
        <taxon>Pterygota</taxon>
        <taxon>Neoptera</taxon>
        <taxon>Endopterygota</taxon>
        <taxon>Hymenoptera</taxon>
        <taxon>Apocrita</taxon>
        <taxon>Ichneumonoidea</taxon>
        <taxon>Braconidae</taxon>
        <taxon>Opiinae</taxon>
        <taxon>Fopius</taxon>
    </lineage>
</organism>
<evidence type="ECO:0000256" key="3">
    <source>
        <dbReference type="ARBA" id="ARBA00022771"/>
    </source>
</evidence>
<dbReference type="Pfam" id="PF13181">
    <property type="entry name" value="TPR_8"/>
    <property type="match status" value="1"/>
</dbReference>
<feature type="compositionally biased region" description="Basic and acidic residues" evidence="8">
    <location>
        <begin position="2151"/>
        <end position="2161"/>
    </location>
</feature>
<dbReference type="InterPro" id="IPR019734">
    <property type="entry name" value="TPR_rpt"/>
</dbReference>
<dbReference type="Gene3D" id="1.25.40.10">
    <property type="entry name" value="Tetratricopeptide repeat domain"/>
    <property type="match status" value="1"/>
</dbReference>
<evidence type="ECO:0000313" key="12">
    <source>
        <dbReference type="RefSeq" id="XP_011308285.1"/>
    </source>
</evidence>
<keyword evidence="7" id="KW-0175">Coiled coil</keyword>
<feature type="region of interest" description="Disordered" evidence="8">
    <location>
        <begin position="1104"/>
        <end position="1132"/>
    </location>
</feature>
<reference evidence="12" key="1">
    <citation type="submission" date="2025-08" db="UniProtKB">
        <authorList>
            <consortium name="RefSeq"/>
        </authorList>
    </citation>
    <scope>IDENTIFICATION</scope>
    <source>
        <strain evidence="12">USDA-PBARC FA_bdor</strain>
        <tissue evidence="12">Whole organism</tissue>
    </source>
</reference>
<feature type="region of interest" description="Disordered" evidence="8">
    <location>
        <begin position="2364"/>
        <end position="2404"/>
    </location>
</feature>
<dbReference type="RefSeq" id="XP_011308285.1">
    <property type="nucleotide sequence ID" value="XM_011309983.1"/>
</dbReference>
<dbReference type="FunFam" id="1.25.40.10:FF:000582">
    <property type="entry name" value="E3 SUMO-protein ligase RanBP2"/>
    <property type="match status" value="1"/>
</dbReference>
<evidence type="ECO:0000259" key="9">
    <source>
        <dbReference type="PROSITE" id="PS50196"/>
    </source>
</evidence>
<dbReference type="GO" id="GO:0016874">
    <property type="term" value="F:ligase activity"/>
    <property type="evidence" value="ECO:0007669"/>
    <property type="project" value="UniProtKB-KW"/>
</dbReference>
<dbReference type="InterPro" id="IPR011993">
    <property type="entry name" value="PH-like_dom_sf"/>
</dbReference>
<feature type="repeat" description="TPR" evidence="6">
    <location>
        <begin position="60"/>
        <end position="93"/>
    </location>
</feature>
<dbReference type="PROSITE" id="PS50199">
    <property type="entry name" value="ZF_RANBP2_2"/>
    <property type="match status" value="2"/>
</dbReference>
<dbReference type="PROSITE" id="PS50005">
    <property type="entry name" value="TPR"/>
    <property type="match status" value="1"/>
</dbReference>
<dbReference type="SMART" id="SM00160">
    <property type="entry name" value="RanBD"/>
    <property type="match status" value="4"/>
</dbReference>
<dbReference type="SUPFAM" id="SSF50729">
    <property type="entry name" value="PH domain-like"/>
    <property type="match status" value="5"/>
</dbReference>
<dbReference type="Pfam" id="PF00638">
    <property type="entry name" value="Ran_BP1"/>
    <property type="match status" value="4"/>
</dbReference>